<dbReference type="OrthoDB" id="118524at2"/>
<dbReference type="InterPro" id="IPR003347">
    <property type="entry name" value="JmjC_dom"/>
</dbReference>
<evidence type="ECO:0000313" key="2">
    <source>
        <dbReference type="EMBL" id="KST65849.1"/>
    </source>
</evidence>
<dbReference type="PANTHER" id="PTHR12461:SF105">
    <property type="entry name" value="HYPOXIA-INDUCIBLE FACTOR 1-ALPHA INHIBITOR"/>
    <property type="match status" value="1"/>
</dbReference>
<dbReference type="RefSeq" id="WP_027842862.1">
    <property type="nucleotide sequence ID" value="NZ_LMTZ01000103.1"/>
</dbReference>
<dbReference type="SUPFAM" id="SSF51197">
    <property type="entry name" value="Clavaminate synthase-like"/>
    <property type="match status" value="1"/>
</dbReference>
<dbReference type="EMBL" id="LMTZ01000103">
    <property type="protein sequence ID" value="KST65849.1"/>
    <property type="molecule type" value="Genomic_DNA"/>
</dbReference>
<sequence>MQQSLEENNSLSKNYCFHEVVRIDKTSLTPEKFFQEYQKNGTPVVVTGLLDSMPVWDLDFLCEKLGDRKYPVRFNGWERYKKEKNQWDNIGSGVESRSMPFREYAQMVRSEEAYNKDIYLGRCALKNTPLEDTPILRQAEAAMGLKMPATSPNLWVCPDTHVTPLHYDPMDGTLVQLYGSKRLVLFPPSQTYNLYPLSLFNYLRYGLKLRANYSQVYPERPDLVKFPRFEQALAHRYEVVLNPGEILFIPCGWWHEVTSLGDGVVCSINRFWHIFPLFRAMTTWNKWRLHSGVLMAAPHIASAWLAAIASKDREQKLRHLIQRL</sequence>
<evidence type="ECO:0000259" key="1">
    <source>
        <dbReference type="PROSITE" id="PS51184"/>
    </source>
</evidence>
<name>A0A0V7ZMU0_9CYAN</name>
<proteinExistence type="predicted"/>
<dbReference type="Proteomes" id="UP000053372">
    <property type="component" value="Unassembled WGS sequence"/>
</dbReference>
<accession>A0A0V7ZMU0</accession>
<dbReference type="AlphaFoldDB" id="A0A0V7ZMU0"/>
<protein>
    <submittedName>
        <fullName evidence="2">Transcription factor jumonji jmjC domain-containing protein</fullName>
    </submittedName>
</protein>
<dbReference type="InterPro" id="IPR014710">
    <property type="entry name" value="RmlC-like_jellyroll"/>
</dbReference>
<evidence type="ECO:0000313" key="3">
    <source>
        <dbReference type="Proteomes" id="UP000053372"/>
    </source>
</evidence>
<feature type="domain" description="JmjC" evidence="1">
    <location>
        <begin position="109"/>
        <end position="289"/>
    </location>
</feature>
<comment type="caution">
    <text evidence="2">The sequence shown here is derived from an EMBL/GenBank/DDBJ whole genome shotgun (WGS) entry which is preliminary data.</text>
</comment>
<dbReference type="PROSITE" id="PS51184">
    <property type="entry name" value="JMJC"/>
    <property type="match status" value="1"/>
</dbReference>
<organism evidence="2 3">
    <name type="scientific">Mastigocoleus testarum BC008</name>
    <dbReference type="NCBI Taxonomy" id="371196"/>
    <lineage>
        <taxon>Bacteria</taxon>
        <taxon>Bacillati</taxon>
        <taxon>Cyanobacteriota</taxon>
        <taxon>Cyanophyceae</taxon>
        <taxon>Nostocales</taxon>
        <taxon>Hapalosiphonaceae</taxon>
        <taxon>Mastigocoleus</taxon>
    </lineage>
</organism>
<dbReference type="InterPro" id="IPR041667">
    <property type="entry name" value="Cupin_8"/>
</dbReference>
<dbReference type="Pfam" id="PF13621">
    <property type="entry name" value="Cupin_8"/>
    <property type="match status" value="1"/>
</dbReference>
<dbReference type="SMART" id="SM00558">
    <property type="entry name" value="JmjC"/>
    <property type="match status" value="1"/>
</dbReference>
<reference evidence="2 3" key="1">
    <citation type="journal article" date="2015" name="Genome Announc.">
        <title>Draft Genome of the Euendolithic (true boring) Cyanobacterium Mastigocoleus testarum strain BC008.</title>
        <authorList>
            <person name="Guida B.S."/>
            <person name="Garcia-Pichel F."/>
        </authorList>
    </citation>
    <scope>NUCLEOTIDE SEQUENCE [LARGE SCALE GENOMIC DNA]</scope>
    <source>
        <strain evidence="2 3">BC008</strain>
    </source>
</reference>
<gene>
    <name evidence="2" type="ORF">BC008_22985</name>
</gene>
<keyword evidence="3" id="KW-1185">Reference proteome</keyword>
<dbReference type="Gene3D" id="2.60.120.10">
    <property type="entry name" value="Jelly Rolls"/>
    <property type="match status" value="1"/>
</dbReference>
<dbReference type="PANTHER" id="PTHR12461">
    <property type="entry name" value="HYPOXIA-INDUCIBLE FACTOR 1 ALPHA INHIBITOR-RELATED"/>
    <property type="match status" value="1"/>
</dbReference>